<evidence type="ECO:0000313" key="2">
    <source>
        <dbReference type="EMBL" id="PLW42704.1"/>
    </source>
</evidence>
<reference evidence="2 3" key="1">
    <citation type="submission" date="2017-11" db="EMBL/GenBank/DDBJ databases">
        <title>De novo assembly and phasing of dikaryotic genomes from two isolates of Puccinia coronata f. sp. avenae, the causal agent of oat crown rust.</title>
        <authorList>
            <person name="Miller M.E."/>
            <person name="Zhang Y."/>
            <person name="Omidvar V."/>
            <person name="Sperschneider J."/>
            <person name="Schwessinger B."/>
            <person name="Raley C."/>
            <person name="Palmer J.M."/>
            <person name="Garnica D."/>
            <person name="Upadhyaya N."/>
            <person name="Rathjen J."/>
            <person name="Taylor J.M."/>
            <person name="Park R.F."/>
            <person name="Dodds P.N."/>
            <person name="Hirsch C.D."/>
            <person name="Kianian S.F."/>
            <person name="Figueroa M."/>
        </authorList>
    </citation>
    <scope>NUCLEOTIDE SEQUENCE [LARGE SCALE GENOMIC DNA]</scope>
    <source>
        <strain evidence="2">12NC29</strain>
    </source>
</reference>
<protein>
    <submittedName>
        <fullName evidence="2">Uncharacterized protein</fullName>
    </submittedName>
</protein>
<evidence type="ECO:0000313" key="3">
    <source>
        <dbReference type="Proteomes" id="UP000235388"/>
    </source>
</evidence>
<keyword evidence="3" id="KW-1185">Reference proteome</keyword>
<sequence>MAEGVLYPVDAMPPSQTEFRVSDNRCPPPIVRSRGTLFKTSQAGVEGDLLAPIQGTPNIHYDPLLLDWCTLQFDVVDDICLARSKKAL</sequence>
<accession>A0A2N5UYA6</accession>
<name>A0A2N5UYA6_9BASI</name>
<dbReference type="AlphaFoldDB" id="A0A2N5UYA6"/>
<comment type="caution">
    <text evidence="2">The sequence shown here is derived from an EMBL/GenBank/DDBJ whole genome shotgun (WGS) entry which is preliminary data.</text>
</comment>
<gene>
    <name evidence="2" type="ORF">PCANC_07921</name>
    <name evidence="1" type="ORF">PCANC_20501</name>
</gene>
<proteinExistence type="predicted"/>
<dbReference type="Proteomes" id="UP000235388">
    <property type="component" value="Unassembled WGS sequence"/>
</dbReference>
<dbReference type="EMBL" id="PGCJ01000155">
    <property type="protein sequence ID" value="PLW42704.1"/>
    <property type="molecule type" value="Genomic_DNA"/>
</dbReference>
<evidence type="ECO:0000313" key="1">
    <source>
        <dbReference type="EMBL" id="PLW11032.1"/>
    </source>
</evidence>
<organism evidence="2 3">
    <name type="scientific">Puccinia coronata f. sp. avenae</name>
    <dbReference type="NCBI Taxonomy" id="200324"/>
    <lineage>
        <taxon>Eukaryota</taxon>
        <taxon>Fungi</taxon>
        <taxon>Dikarya</taxon>
        <taxon>Basidiomycota</taxon>
        <taxon>Pucciniomycotina</taxon>
        <taxon>Pucciniomycetes</taxon>
        <taxon>Pucciniales</taxon>
        <taxon>Pucciniaceae</taxon>
        <taxon>Puccinia</taxon>
    </lineage>
</organism>
<dbReference type="EMBL" id="PGCJ01001036">
    <property type="protein sequence ID" value="PLW11032.1"/>
    <property type="molecule type" value="Genomic_DNA"/>
</dbReference>